<name>A0ACB9GB89_CICIN</name>
<reference evidence="2" key="1">
    <citation type="journal article" date="2022" name="Mol. Ecol. Resour.">
        <title>The genomes of chicory, endive, great burdock and yacon provide insights into Asteraceae palaeo-polyploidization history and plant inulin production.</title>
        <authorList>
            <person name="Fan W."/>
            <person name="Wang S."/>
            <person name="Wang H."/>
            <person name="Wang A."/>
            <person name="Jiang F."/>
            <person name="Liu H."/>
            <person name="Zhao H."/>
            <person name="Xu D."/>
            <person name="Zhang Y."/>
        </authorList>
    </citation>
    <scope>NUCLEOTIDE SEQUENCE [LARGE SCALE GENOMIC DNA]</scope>
    <source>
        <strain evidence="2">cv. Punajuju</strain>
    </source>
</reference>
<evidence type="ECO:0000313" key="2">
    <source>
        <dbReference type="Proteomes" id="UP001055811"/>
    </source>
</evidence>
<sequence length="295" mass="33277">MSTSPCRLCTTCGRYGYLADTCRAPKTQRPFALTSNQETQTRYPTGTCFNCGDRTQFRNACPRLVNIINTQAQTNPTMHVPAPKGRAFVITATQAQTDNKVLNGTFLINDCYASVLFDSGADKSFVSLEFEPILHTPRTILDENFTVEVANGKYISLNAVIQDCTFDFCSHKFSVSLVPMELGSFDIIVGMDWLSQNHAEIVCYEKFIRIPLADGQSLRIYGKTRSKKLSLMLCTQARSYLRKEYMAFLAHVVETKVKEKKIEDIPIVRDFPDIFPDYVSGLPPVRELVPHRSRS</sequence>
<proteinExistence type="predicted"/>
<comment type="caution">
    <text evidence="1">The sequence shown here is derived from an EMBL/GenBank/DDBJ whole genome shotgun (WGS) entry which is preliminary data.</text>
</comment>
<organism evidence="1 2">
    <name type="scientific">Cichorium intybus</name>
    <name type="common">Chicory</name>
    <dbReference type="NCBI Taxonomy" id="13427"/>
    <lineage>
        <taxon>Eukaryota</taxon>
        <taxon>Viridiplantae</taxon>
        <taxon>Streptophyta</taxon>
        <taxon>Embryophyta</taxon>
        <taxon>Tracheophyta</taxon>
        <taxon>Spermatophyta</taxon>
        <taxon>Magnoliopsida</taxon>
        <taxon>eudicotyledons</taxon>
        <taxon>Gunneridae</taxon>
        <taxon>Pentapetalae</taxon>
        <taxon>asterids</taxon>
        <taxon>campanulids</taxon>
        <taxon>Asterales</taxon>
        <taxon>Asteraceae</taxon>
        <taxon>Cichorioideae</taxon>
        <taxon>Cichorieae</taxon>
        <taxon>Cichoriinae</taxon>
        <taxon>Cichorium</taxon>
    </lineage>
</organism>
<accession>A0ACB9GB89</accession>
<dbReference type="EMBL" id="CM042010">
    <property type="protein sequence ID" value="KAI3780662.1"/>
    <property type="molecule type" value="Genomic_DNA"/>
</dbReference>
<dbReference type="Proteomes" id="UP001055811">
    <property type="component" value="Linkage Group LG02"/>
</dbReference>
<reference evidence="1 2" key="2">
    <citation type="journal article" date="2022" name="Mol. Ecol. Resour.">
        <title>The genomes of chicory, endive, great burdock and yacon provide insights into Asteraceae paleo-polyploidization history and plant inulin production.</title>
        <authorList>
            <person name="Fan W."/>
            <person name="Wang S."/>
            <person name="Wang H."/>
            <person name="Wang A."/>
            <person name="Jiang F."/>
            <person name="Liu H."/>
            <person name="Zhao H."/>
            <person name="Xu D."/>
            <person name="Zhang Y."/>
        </authorList>
    </citation>
    <scope>NUCLEOTIDE SEQUENCE [LARGE SCALE GENOMIC DNA]</scope>
    <source>
        <strain evidence="2">cv. Punajuju</strain>
        <tissue evidence="1">Leaves</tissue>
    </source>
</reference>
<evidence type="ECO:0000313" key="1">
    <source>
        <dbReference type="EMBL" id="KAI3780662.1"/>
    </source>
</evidence>
<protein>
    <submittedName>
        <fullName evidence="1">Uncharacterized protein</fullName>
    </submittedName>
</protein>
<gene>
    <name evidence="1" type="ORF">L2E82_10648</name>
</gene>
<keyword evidence="2" id="KW-1185">Reference proteome</keyword>